<evidence type="ECO:0000313" key="6">
    <source>
        <dbReference type="EMBL" id="WDE98582.1"/>
    </source>
</evidence>
<evidence type="ECO:0000259" key="5">
    <source>
        <dbReference type="PROSITE" id="PS00622"/>
    </source>
</evidence>
<evidence type="ECO:0000256" key="2">
    <source>
        <dbReference type="ARBA" id="ARBA00023082"/>
    </source>
</evidence>
<dbReference type="Gene3D" id="1.10.10.10">
    <property type="entry name" value="Winged helix-like DNA-binding domain superfamily/Winged helix DNA-binding domain"/>
    <property type="match status" value="1"/>
</dbReference>
<dbReference type="SUPFAM" id="SSF88946">
    <property type="entry name" value="Sigma2 domain of RNA polymerase sigma factors"/>
    <property type="match status" value="1"/>
</dbReference>
<dbReference type="NCBIfam" id="TIGR02937">
    <property type="entry name" value="sigma70-ECF"/>
    <property type="match status" value="1"/>
</dbReference>
<evidence type="ECO:0000256" key="1">
    <source>
        <dbReference type="ARBA" id="ARBA00023015"/>
    </source>
</evidence>
<dbReference type="InterPro" id="IPR013249">
    <property type="entry name" value="RNA_pol_sigma70_r4_t2"/>
</dbReference>
<keyword evidence="1" id="KW-0805">Transcription regulation</keyword>
<proteinExistence type="predicted"/>
<dbReference type="Gene3D" id="1.10.1740.10">
    <property type="match status" value="1"/>
</dbReference>
<reference evidence="6 7" key="1">
    <citation type="submission" date="2023-02" db="EMBL/GenBank/DDBJ databases">
        <title>Genome sequence of Lentisphaera profundi SAORIC-696.</title>
        <authorList>
            <person name="Kim e."/>
            <person name="Cho J.-C."/>
            <person name="Choi A."/>
            <person name="Kang I."/>
        </authorList>
    </citation>
    <scope>NUCLEOTIDE SEQUENCE [LARGE SCALE GENOMIC DNA]</scope>
    <source>
        <strain evidence="6 7">SAORIC-696</strain>
    </source>
</reference>
<dbReference type="EMBL" id="CP117812">
    <property type="protein sequence ID" value="WDE98582.1"/>
    <property type="molecule type" value="Genomic_DNA"/>
</dbReference>
<dbReference type="InterPro" id="IPR007627">
    <property type="entry name" value="RNA_pol_sigma70_r2"/>
</dbReference>
<dbReference type="InterPro" id="IPR036388">
    <property type="entry name" value="WH-like_DNA-bd_sf"/>
</dbReference>
<dbReference type="Pfam" id="PF04542">
    <property type="entry name" value="Sigma70_r2"/>
    <property type="match status" value="1"/>
</dbReference>
<dbReference type="InterPro" id="IPR039425">
    <property type="entry name" value="RNA_pol_sigma-70-like"/>
</dbReference>
<organism evidence="6 7">
    <name type="scientific">Lentisphaera profundi</name>
    <dbReference type="NCBI Taxonomy" id="1658616"/>
    <lineage>
        <taxon>Bacteria</taxon>
        <taxon>Pseudomonadati</taxon>
        <taxon>Lentisphaerota</taxon>
        <taxon>Lentisphaeria</taxon>
        <taxon>Lentisphaerales</taxon>
        <taxon>Lentisphaeraceae</taxon>
        <taxon>Lentisphaera</taxon>
    </lineage>
</organism>
<keyword evidence="3" id="KW-0238">DNA-binding</keyword>
<dbReference type="InterPro" id="IPR014284">
    <property type="entry name" value="RNA_pol_sigma-70_dom"/>
</dbReference>
<keyword evidence="4" id="KW-0804">Transcription</keyword>
<dbReference type="Proteomes" id="UP001214250">
    <property type="component" value="Chromosome 2"/>
</dbReference>
<dbReference type="PROSITE" id="PS00622">
    <property type="entry name" value="HTH_LUXR_1"/>
    <property type="match status" value="1"/>
</dbReference>
<evidence type="ECO:0000313" key="7">
    <source>
        <dbReference type="Proteomes" id="UP001214250"/>
    </source>
</evidence>
<keyword evidence="2" id="KW-0731">Sigma factor</keyword>
<evidence type="ECO:0000256" key="4">
    <source>
        <dbReference type="ARBA" id="ARBA00023163"/>
    </source>
</evidence>
<feature type="domain" description="HTH luxR-type" evidence="5">
    <location>
        <begin position="159"/>
        <end position="186"/>
    </location>
</feature>
<name>A0ABY7VWW2_9BACT</name>
<dbReference type="PANTHER" id="PTHR43133">
    <property type="entry name" value="RNA POLYMERASE ECF-TYPE SIGMA FACTO"/>
    <property type="match status" value="1"/>
</dbReference>
<dbReference type="Pfam" id="PF08281">
    <property type="entry name" value="Sigma70_r4_2"/>
    <property type="match status" value="1"/>
</dbReference>
<dbReference type="RefSeq" id="WP_274153453.1">
    <property type="nucleotide sequence ID" value="NZ_CP117812.1"/>
</dbReference>
<dbReference type="InterPro" id="IPR013325">
    <property type="entry name" value="RNA_pol_sigma_r2"/>
</dbReference>
<dbReference type="PANTHER" id="PTHR43133:SF8">
    <property type="entry name" value="RNA POLYMERASE SIGMA FACTOR HI_1459-RELATED"/>
    <property type="match status" value="1"/>
</dbReference>
<accession>A0ABY7VWW2</accession>
<keyword evidence="7" id="KW-1185">Reference proteome</keyword>
<protein>
    <submittedName>
        <fullName evidence="6">Sigma-70 family RNA polymerase sigma factor</fullName>
    </submittedName>
</protein>
<dbReference type="InterPro" id="IPR000792">
    <property type="entry name" value="Tscrpt_reg_LuxR_C"/>
</dbReference>
<evidence type="ECO:0000256" key="3">
    <source>
        <dbReference type="ARBA" id="ARBA00023125"/>
    </source>
</evidence>
<gene>
    <name evidence="6" type="ORF">PQO03_12105</name>
</gene>
<sequence length="199" mass="23548">MDDIYKTRLTLLKKIQDKNDEAAWEEFIEIYKNYIYAIIRKVGVPQDDIEDIMQRIMIKIWTQLPKMDTDEIRRFRSYLGKICQNAIFDFIKIKTTQAQRMENIASNPEASSLKTMDLPEINEIAQQEWEQHLSNLAFENISTQFSGHAIEAFKMSMEGLSSEDIAEKLGIKSHSVYRLRSRVKERLIQEVRRLRQELE</sequence>